<dbReference type="InterPro" id="IPR013538">
    <property type="entry name" value="ASHA1/2-like_C"/>
</dbReference>
<comment type="similarity">
    <text evidence="1">Belongs to the AHA1 family.</text>
</comment>
<dbReference type="PATRIC" id="fig|1268072.3.peg.1848"/>
<sequence length="148" mass="17120">MKASIGENEIISSREFDAPQELVYKAWTTPDLLARWWGPKGFTNTFHEFDFRPGGEWRFVMHGPTGADYPNHSVFIEIVPLERIVFNHLSGPEFQVTATFEDLDDRTRVTFRQLFKHTAEFEQAKTYCVEGNEQNFDRLSELLSGLTA</sequence>
<dbReference type="Proteomes" id="UP000019772">
    <property type="component" value="Chromosome"/>
</dbReference>
<gene>
    <name evidence="3" type="ORF">PSAB_08870</name>
</gene>
<protein>
    <submittedName>
        <fullName evidence="3">Activator of Hsp90 ATPase 1 family protein</fullName>
    </submittedName>
</protein>
<dbReference type="EMBL" id="CP004078">
    <property type="protein sequence ID" value="AHV96706.1"/>
    <property type="molecule type" value="Genomic_DNA"/>
</dbReference>
<name>X4ZAN5_9BACL</name>
<accession>X4ZAN5</accession>
<organism evidence="3 4">
    <name type="scientific">Paenibacillus sabinae T27</name>
    <dbReference type="NCBI Taxonomy" id="1268072"/>
    <lineage>
        <taxon>Bacteria</taxon>
        <taxon>Bacillati</taxon>
        <taxon>Bacillota</taxon>
        <taxon>Bacilli</taxon>
        <taxon>Bacillales</taxon>
        <taxon>Paenibacillaceae</taxon>
        <taxon>Paenibacillus</taxon>
    </lineage>
</organism>
<dbReference type="KEGG" id="psab:PSAB_08870"/>
<evidence type="ECO:0000259" key="2">
    <source>
        <dbReference type="Pfam" id="PF08327"/>
    </source>
</evidence>
<keyword evidence="4" id="KW-1185">Reference proteome</keyword>
<dbReference type="STRING" id="1268072.PSAB_08870"/>
<evidence type="ECO:0000313" key="4">
    <source>
        <dbReference type="Proteomes" id="UP000019772"/>
    </source>
</evidence>
<dbReference type="OrthoDB" id="118413at2"/>
<dbReference type="Gene3D" id="3.30.530.20">
    <property type="match status" value="1"/>
</dbReference>
<dbReference type="CDD" id="cd08894">
    <property type="entry name" value="SRPBCC_CalC_Aha1-like_1"/>
    <property type="match status" value="1"/>
</dbReference>
<dbReference type="SUPFAM" id="SSF55961">
    <property type="entry name" value="Bet v1-like"/>
    <property type="match status" value="1"/>
</dbReference>
<evidence type="ECO:0000313" key="3">
    <source>
        <dbReference type="EMBL" id="AHV96706.1"/>
    </source>
</evidence>
<dbReference type="RefSeq" id="WP_025334251.1">
    <property type="nucleotide sequence ID" value="NZ_CP004078.1"/>
</dbReference>
<dbReference type="Pfam" id="PF08327">
    <property type="entry name" value="AHSA1"/>
    <property type="match status" value="1"/>
</dbReference>
<feature type="domain" description="Activator of Hsp90 ATPase homologue 1/2-like C-terminal" evidence="2">
    <location>
        <begin position="17"/>
        <end position="143"/>
    </location>
</feature>
<evidence type="ECO:0000256" key="1">
    <source>
        <dbReference type="ARBA" id="ARBA00006817"/>
    </source>
</evidence>
<reference evidence="3 4" key="1">
    <citation type="journal article" date="2014" name="PLoS Genet.">
        <title>Comparative Genomic Analysis of N2-Fixing and Non-N2-Fixing Paenibacillus spp.: Organization, Evolution and Expression of the Nitrogen Fixation Genes.</title>
        <authorList>
            <person name="Xie J.B."/>
            <person name="Du Z."/>
            <person name="Bai L."/>
            <person name="Tian C."/>
            <person name="Zhang Y."/>
            <person name="Xie J.Y."/>
            <person name="Wang T."/>
            <person name="Liu X."/>
            <person name="Chen X."/>
            <person name="Cheng Q."/>
            <person name="Chen S."/>
            <person name="Li J."/>
        </authorList>
    </citation>
    <scope>NUCLEOTIDE SEQUENCE [LARGE SCALE GENOMIC DNA]</scope>
    <source>
        <strain evidence="3 4">T27</strain>
    </source>
</reference>
<dbReference type="InterPro" id="IPR023393">
    <property type="entry name" value="START-like_dom_sf"/>
</dbReference>
<proteinExistence type="inferred from homology"/>
<dbReference type="HOGENOM" id="CLU_108923_6_2_9"/>
<dbReference type="eggNOG" id="COG3832">
    <property type="taxonomic scope" value="Bacteria"/>
</dbReference>
<dbReference type="AlphaFoldDB" id="X4ZAN5"/>